<sequence length="367" mass="41402">MVKLLDLQAITAMHGDEIKAAVNRVIDSGWFLQGNENKQFETDYAKYIGTEHCIAVANGLDALYLLMRGYKEMGLMQDGDEIIVPANTYIATIIAITRNNLVPVLVEPTWEHLEIDIDKIEAAITSKTKGVMIVHLYGRIAYNDKLGEICKKYNLKLMEDCAQSHGCAWKGIKTGALGDAAAHSFYPGKNLGALGDAGAVTTNDPKLAEIIRALANYGSQKKYVFKYVGMNSRMAEIDAAALDVKLKYLDEDNHSRQQLAAYYYANINNPLITLPKRIDDENNVYHQFPIFCEKRDELQEYLKENGIQTLIHYPIPPHKQECYKEWNNRNYPITEKIHAQELSIPMNQVVSMDEAAEVVKVINNYHG</sequence>
<evidence type="ECO:0000256" key="1">
    <source>
        <dbReference type="ARBA" id="ARBA00022898"/>
    </source>
</evidence>
<dbReference type="EMBL" id="FNRF01000006">
    <property type="protein sequence ID" value="SEA87746.1"/>
    <property type="molecule type" value="Genomic_DNA"/>
</dbReference>
<dbReference type="InterPro" id="IPR015421">
    <property type="entry name" value="PyrdxlP-dep_Trfase_major"/>
</dbReference>
<dbReference type="GO" id="GO:0030170">
    <property type="term" value="F:pyridoxal phosphate binding"/>
    <property type="evidence" value="ECO:0007669"/>
    <property type="project" value="TreeGrafter"/>
</dbReference>
<dbReference type="AlphaFoldDB" id="A0A1H4ES29"/>
<evidence type="ECO:0000256" key="2">
    <source>
        <dbReference type="ARBA" id="ARBA00037999"/>
    </source>
</evidence>
<dbReference type="OrthoDB" id="9810913at2"/>
<dbReference type="Gene3D" id="3.90.1150.10">
    <property type="entry name" value="Aspartate Aminotransferase, domain 1"/>
    <property type="match status" value="1"/>
</dbReference>
<dbReference type="InterPro" id="IPR000653">
    <property type="entry name" value="DegT/StrS_aminotransferase"/>
</dbReference>
<evidence type="ECO:0000313" key="6">
    <source>
        <dbReference type="EMBL" id="SEA87746.1"/>
    </source>
</evidence>
<evidence type="ECO:0000313" key="7">
    <source>
        <dbReference type="Proteomes" id="UP000182257"/>
    </source>
</evidence>
<dbReference type="InterPro" id="IPR015422">
    <property type="entry name" value="PyrdxlP-dep_Trfase_small"/>
</dbReference>
<dbReference type="CDD" id="cd00616">
    <property type="entry name" value="AHBA_syn"/>
    <property type="match status" value="1"/>
</dbReference>
<feature type="modified residue" description="N6-(pyridoxal phosphate)lysine" evidence="4">
    <location>
        <position position="189"/>
    </location>
</feature>
<evidence type="ECO:0000256" key="4">
    <source>
        <dbReference type="PIRSR" id="PIRSR000390-2"/>
    </source>
</evidence>
<reference evidence="6 7" key="1">
    <citation type="submission" date="2016-10" db="EMBL/GenBank/DDBJ databases">
        <authorList>
            <person name="de Groot N.N."/>
        </authorList>
    </citation>
    <scope>NUCLEOTIDE SEQUENCE [LARGE SCALE GENOMIC DNA]</scope>
    <source>
        <strain evidence="6 7">D31d</strain>
    </source>
</reference>
<evidence type="ECO:0000256" key="5">
    <source>
        <dbReference type="RuleBase" id="RU004508"/>
    </source>
</evidence>
<feature type="active site" description="Proton acceptor" evidence="3">
    <location>
        <position position="189"/>
    </location>
</feature>
<accession>A0A1H4ES29</accession>
<dbReference type="PANTHER" id="PTHR30244">
    <property type="entry name" value="TRANSAMINASE"/>
    <property type="match status" value="1"/>
</dbReference>
<dbReference type="Gene3D" id="3.40.640.10">
    <property type="entry name" value="Type I PLP-dependent aspartate aminotransferase-like (Major domain)"/>
    <property type="match status" value="1"/>
</dbReference>
<dbReference type="Proteomes" id="UP000182257">
    <property type="component" value="Unassembled WGS sequence"/>
</dbReference>
<name>A0A1H4ES29_XYLRU</name>
<dbReference type="SUPFAM" id="SSF53383">
    <property type="entry name" value="PLP-dependent transferases"/>
    <property type="match status" value="1"/>
</dbReference>
<keyword evidence="1 4" id="KW-0663">Pyridoxal phosphate</keyword>
<evidence type="ECO:0000256" key="3">
    <source>
        <dbReference type="PIRSR" id="PIRSR000390-1"/>
    </source>
</evidence>
<dbReference type="RefSeq" id="WP_074762136.1">
    <property type="nucleotide sequence ID" value="NZ_FNRF01000006.1"/>
</dbReference>
<dbReference type="GO" id="GO:0008483">
    <property type="term" value="F:transaminase activity"/>
    <property type="evidence" value="ECO:0007669"/>
    <property type="project" value="TreeGrafter"/>
</dbReference>
<comment type="similarity">
    <text evidence="2 5">Belongs to the DegT/DnrJ/EryC1 family.</text>
</comment>
<dbReference type="InterPro" id="IPR015424">
    <property type="entry name" value="PyrdxlP-dep_Trfase"/>
</dbReference>
<proteinExistence type="inferred from homology"/>
<organism evidence="6 7">
    <name type="scientific">Xylanibacter ruminicola</name>
    <name type="common">Prevotella ruminicola</name>
    <dbReference type="NCBI Taxonomy" id="839"/>
    <lineage>
        <taxon>Bacteria</taxon>
        <taxon>Pseudomonadati</taxon>
        <taxon>Bacteroidota</taxon>
        <taxon>Bacteroidia</taxon>
        <taxon>Bacteroidales</taxon>
        <taxon>Prevotellaceae</taxon>
        <taxon>Xylanibacter</taxon>
    </lineage>
</organism>
<protein>
    <submittedName>
        <fullName evidence="6">dTDP-4-amino-4,6-dideoxygalactose transaminase</fullName>
    </submittedName>
</protein>
<dbReference type="GO" id="GO:0000271">
    <property type="term" value="P:polysaccharide biosynthetic process"/>
    <property type="evidence" value="ECO:0007669"/>
    <property type="project" value="TreeGrafter"/>
</dbReference>
<gene>
    <name evidence="6" type="ORF">SAMN05216462_2920</name>
</gene>
<dbReference type="PANTHER" id="PTHR30244:SF36">
    <property type="entry name" value="3-OXO-GLUCOSE-6-PHOSPHATE:GLUTAMATE AMINOTRANSFERASE"/>
    <property type="match status" value="1"/>
</dbReference>
<dbReference type="Pfam" id="PF01041">
    <property type="entry name" value="DegT_DnrJ_EryC1"/>
    <property type="match status" value="1"/>
</dbReference>
<dbReference type="PIRSF" id="PIRSF000390">
    <property type="entry name" value="PLP_StrS"/>
    <property type="match status" value="1"/>
</dbReference>